<dbReference type="EC" id="3.1.1.116" evidence="3"/>
<evidence type="ECO:0000313" key="14">
    <source>
        <dbReference type="EMBL" id="CAD7250443.1"/>
    </source>
</evidence>
<comment type="catalytic activity">
    <reaction evidence="6">
        <text>a 1,3-diacyl-sn-glycerol + H2O = a 1-acyl-sn-glycerol + a fatty acid + H(+)</text>
        <dbReference type="Rhea" id="RHEA:38503"/>
        <dbReference type="ChEBI" id="CHEBI:15377"/>
        <dbReference type="ChEBI" id="CHEBI:15378"/>
        <dbReference type="ChEBI" id="CHEBI:28868"/>
        <dbReference type="ChEBI" id="CHEBI:64683"/>
        <dbReference type="ChEBI" id="CHEBI:77272"/>
    </reaction>
</comment>
<sequence>MASTLQINLFKCFSTYALNEPTTILRLGMKGCPRSIHKFMSLLPVRHKPSSIPGPGPALLSTSSDSQHQTIKDPGGQGAVKLAFSSYEDTRWSLSPSEQKAPVIIMHGLLGSRSNWNSLAKMIHRRTKRKIITVDARNHGESPHTEEMTYEAMARDVECLMDDLGINQASLVGHSMGGRAMMALALTKPKLLESLFVVDVSPLSQRTSTLLAIPKFLETMQNIHIENHNSLALARKEADRQLASVAPDPMIRSFLLTNLVIEDGAVRWRVNLNTLIRTFMPHLASFPKFTSTFDGPTYFIGGTNSDYLRREDHEGIRELFPNAEFHYVEGAGHWVHSDKPQDFLDLICPLLQGRSYIPPKPSH</sequence>
<comment type="catalytic activity">
    <reaction evidence="10">
        <text>1-octadecanoyl-2-(9Z-octadecenoyl)-sn-glycerol + H2O = 2-(9Z-octadecenoyl)-glycerol + octadecanoate + H(+)</text>
        <dbReference type="Rhea" id="RHEA:77103"/>
        <dbReference type="ChEBI" id="CHEBI:15377"/>
        <dbReference type="ChEBI" id="CHEBI:15378"/>
        <dbReference type="ChEBI" id="CHEBI:25629"/>
        <dbReference type="ChEBI" id="CHEBI:73990"/>
        <dbReference type="ChEBI" id="CHEBI:75468"/>
    </reaction>
</comment>
<protein>
    <recommendedName>
        <fullName evidence="7">sn-1-specific diacylglycerol lipase ABHD11</fullName>
        <ecNumber evidence="3">3.1.1.116</ecNumber>
    </recommendedName>
    <alternativeName>
        <fullName evidence="4">Alpha/beta hydrolase domain-containing protein 11</fullName>
    </alternativeName>
</protein>
<evidence type="ECO:0000256" key="1">
    <source>
        <dbReference type="ARBA" id="ARBA00008645"/>
    </source>
</evidence>
<organism evidence="14">
    <name type="scientific">Darwinula stevensoni</name>
    <dbReference type="NCBI Taxonomy" id="69355"/>
    <lineage>
        <taxon>Eukaryota</taxon>
        <taxon>Metazoa</taxon>
        <taxon>Ecdysozoa</taxon>
        <taxon>Arthropoda</taxon>
        <taxon>Crustacea</taxon>
        <taxon>Oligostraca</taxon>
        <taxon>Ostracoda</taxon>
        <taxon>Podocopa</taxon>
        <taxon>Podocopida</taxon>
        <taxon>Darwinulocopina</taxon>
        <taxon>Darwinuloidea</taxon>
        <taxon>Darwinulidae</taxon>
        <taxon>Darwinula</taxon>
    </lineage>
</organism>
<dbReference type="Proteomes" id="UP000677054">
    <property type="component" value="Unassembled WGS sequence"/>
</dbReference>
<dbReference type="GO" id="GO:0052689">
    <property type="term" value="F:carboxylic ester hydrolase activity"/>
    <property type="evidence" value="ECO:0007669"/>
    <property type="project" value="TreeGrafter"/>
</dbReference>
<evidence type="ECO:0000313" key="15">
    <source>
        <dbReference type="Proteomes" id="UP000677054"/>
    </source>
</evidence>
<evidence type="ECO:0000256" key="8">
    <source>
        <dbReference type="ARBA" id="ARBA00048283"/>
    </source>
</evidence>
<evidence type="ECO:0000256" key="4">
    <source>
        <dbReference type="ARBA" id="ARBA00042703"/>
    </source>
</evidence>
<comment type="similarity">
    <text evidence="1">Belongs to the AB hydrolase superfamily.</text>
</comment>
<dbReference type="GO" id="GO:0005739">
    <property type="term" value="C:mitochondrion"/>
    <property type="evidence" value="ECO:0007669"/>
    <property type="project" value="TreeGrafter"/>
</dbReference>
<dbReference type="Pfam" id="PF00561">
    <property type="entry name" value="Abhydrolase_1"/>
    <property type="match status" value="1"/>
</dbReference>
<dbReference type="InterPro" id="IPR000073">
    <property type="entry name" value="AB_hydrolase_1"/>
</dbReference>
<feature type="domain" description="AB hydrolase-1" evidence="13">
    <location>
        <begin position="102"/>
        <end position="340"/>
    </location>
</feature>
<gene>
    <name evidence="14" type="ORF">DSTB1V02_LOCUS10217</name>
</gene>
<feature type="compositionally biased region" description="Polar residues" evidence="12">
    <location>
        <begin position="60"/>
        <end position="69"/>
    </location>
</feature>
<evidence type="ECO:0000256" key="12">
    <source>
        <dbReference type="SAM" id="MobiDB-lite"/>
    </source>
</evidence>
<evidence type="ECO:0000256" key="5">
    <source>
        <dbReference type="ARBA" id="ARBA00043667"/>
    </source>
</evidence>
<evidence type="ECO:0000256" key="6">
    <source>
        <dbReference type="ARBA" id="ARBA00043742"/>
    </source>
</evidence>
<dbReference type="FunFam" id="3.40.50.1820:FF:000039">
    <property type="entry name" value="Esterase ybfF"/>
    <property type="match status" value="1"/>
</dbReference>
<dbReference type="PANTHER" id="PTHR46118:SF4">
    <property type="entry name" value="PROTEIN ABHD11"/>
    <property type="match status" value="1"/>
</dbReference>
<evidence type="ECO:0000256" key="9">
    <source>
        <dbReference type="ARBA" id="ARBA00048504"/>
    </source>
</evidence>
<dbReference type="SUPFAM" id="SSF53474">
    <property type="entry name" value="alpha/beta-Hydrolases"/>
    <property type="match status" value="1"/>
</dbReference>
<dbReference type="InterPro" id="IPR029058">
    <property type="entry name" value="AB_hydrolase_fold"/>
</dbReference>
<evidence type="ECO:0000259" key="13">
    <source>
        <dbReference type="Pfam" id="PF00561"/>
    </source>
</evidence>
<dbReference type="EMBL" id="CAJPEV010002861">
    <property type="protein sequence ID" value="CAG0898258.1"/>
    <property type="molecule type" value="Genomic_DNA"/>
</dbReference>
<evidence type="ECO:0000256" key="3">
    <source>
        <dbReference type="ARBA" id="ARBA00026104"/>
    </source>
</evidence>
<comment type="catalytic activity">
    <reaction evidence="11">
        <text>1-octadecanoyl-2-(5Z,8Z,11Z,14Z-eicosatetraenoyl)-sn-glycerol + H2O = 2-(5Z,8Z,11Z,14Z-eicosatetraenoyl)-glycerol + octadecanoate + H(+)</text>
        <dbReference type="Rhea" id="RHEA:38507"/>
        <dbReference type="ChEBI" id="CHEBI:15377"/>
        <dbReference type="ChEBI" id="CHEBI:15378"/>
        <dbReference type="ChEBI" id="CHEBI:25629"/>
        <dbReference type="ChEBI" id="CHEBI:52392"/>
        <dbReference type="ChEBI" id="CHEBI:75728"/>
    </reaction>
</comment>
<comment type="catalytic activity">
    <reaction evidence="9">
        <text>1,2-didecanoylglycerol + H2O = decanoylglycerol + decanoate + H(+)</text>
        <dbReference type="Rhea" id="RHEA:48596"/>
        <dbReference type="ChEBI" id="CHEBI:11152"/>
        <dbReference type="ChEBI" id="CHEBI:15377"/>
        <dbReference type="ChEBI" id="CHEBI:15378"/>
        <dbReference type="ChEBI" id="CHEBI:27689"/>
        <dbReference type="ChEBI" id="CHEBI:90605"/>
    </reaction>
</comment>
<comment type="catalytic activity">
    <reaction evidence="8">
        <text>1-octadecanoyl-2-(4Z,7Z,10Z,13Z,16Z,19Z-docosahexaenoyl)-sn-glycerol + H2O = 2-(4Z,7Z,10Z,13Z,16Z,19Z-docosahexaenoyl)-glycerol + octadecanoate + H(+)</text>
        <dbReference type="Rhea" id="RHEA:77107"/>
        <dbReference type="ChEBI" id="CHEBI:15377"/>
        <dbReference type="ChEBI" id="CHEBI:15378"/>
        <dbReference type="ChEBI" id="CHEBI:25629"/>
        <dbReference type="ChEBI" id="CHEBI:77129"/>
        <dbReference type="ChEBI" id="CHEBI:186738"/>
    </reaction>
</comment>
<reference evidence="14" key="1">
    <citation type="submission" date="2020-11" db="EMBL/GenBank/DDBJ databases">
        <authorList>
            <person name="Tran Van P."/>
        </authorList>
    </citation>
    <scope>NUCLEOTIDE SEQUENCE</scope>
</reference>
<accession>A0A7R9AAA3</accession>
<dbReference type="PANTHER" id="PTHR46118">
    <property type="entry name" value="PROTEIN ABHD11"/>
    <property type="match status" value="1"/>
</dbReference>
<proteinExistence type="inferred from homology"/>
<evidence type="ECO:0000256" key="2">
    <source>
        <dbReference type="ARBA" id="ARBA00022801"/>
    </source>
</evidence>
<dbReference type="AlphaFoldDB" id="A0A7R9AAA3"/>
<dbReference type="Gene3D" id="3.40.50.1820">
    <property type="entry name" value="alpha/beta hydrolase"/>
    <property type="match status" value="1"/>
</dbReference>
<evidence type="ECO:0000256" key="7">
    <source>
        <dbReference type="ARBA" id="ARBA00044064"/>
    </source>
</evidence>
<keyword evidence="2" id="KW-0378">Hydrolase</keyword>
<evidence type="ECO:0000256" key="11">
    <source>
        <dbReference type="ARBA" id="ARBA00048919"/>
    </source>
</evidence>
<feature type="region of interest" description="Disordered" evidence="12">
    <location>
        <begin position="50"/>
        <end position="75"/>
    </location>
</feature>
<name>A0A7R9AAA3_9CRUS</name>
<evidence type="ECO:0000256" key="10">
    <source>
        <dbReference type="ARBA" id="ARBA00048513"/>
    </source>
</evidence>
<dbReference type="OrthoDB" id="8119704at2759"/>
<comment type="catalytic activity">
    <reaction evidence="5">
        <text>a 1,2-diacyl-sn-glycerol + H2O = a 2-acylglycerol + a fatty acid + H(+)</text>
        <dbReference type="Rhea" id="RHEA:33275"/>
        <dbReference type="ChEBI" id="CHEBI:15377"/>
        <dbReference type="ChEBI" id="CHEBI:15378"/>
        <dbReference type="ChEBI" id="CHEBI:17389"/>
        <dbReference type="ChEBI" id="CHEBI:17815"/>
        <dbReference type="ChEBI" id="CHEBI:28868"/>
        <dbReference type="EC" id="3.1.1.116"/>
    </reaction>
</comment>
<dbReference type="EMBL" id="LR902378">
    <property type="protein sequence ID" value="CAD7250443.1"/>
    <property type="molecule type" value="Genomic_DNA"/>
</dbReference>
<keyword evidence="15" id="KW-1185">Reference proteome</keyword>